<dbReference type="GO" id="GO:0006355">
    <property type="term" value="P:regulation of DNA-templated transcription"/>
    <property type="evidence" value="ECO:0007669"/>
    <property type="project" value="UniProtKB-ARBA"/>
</dbReference>
<dbReference type="GO" id="GO:0008270">
    <property type="term" value="F:zinc ion binding"/>
    <property type="evidence" value="ECO:0007669"/>
    <property type="project" value="UniProtKB-KW"/>
</dbReference>
<dbReference type="InterPro" id="IPR013087">
    <property type="entry name" value="Znf_C2H2_type"/>
</dbReference>
<feature type="domain" description="C2H2-type" evidence="12">
    <location>
        <begin position="301"/>
        <end position="328"/>
    </location>
</feature>
<accession>A0A8J5N355</accession>
<comment type="caution">
    <text evidence="13">The sequence shown here is derived from an EMBL/GenBank/DDBJ whole genome shotgun (WGS) entry which is preliminary data.</text>
</comment>
<dbReference type="PANTHER" id="PTHR47772:SF4">
    <property type="entry name" value="ZFP64 ZINC FINGER PROTEIN"/>
    <property type="match status" value="1"/>
</dbReference>
<dbReference type="PROSITE" id="PS50157">
    <property type="entry name" value="ZINC_FINGER_C2H2_2"/>
    <property type="match status" value="7"/>
</dbReference>
<evidence type="ECO:0000256" key="10">
    <source>
        <dbReference type="PROSITE-ProRule" id="PRU00042"/>
    </source>
</evidence>
<evidence type="ECO:0000256" key="1">
    <source>
        <dbReference type="ARBA" id="ARBA00004123"/>
    </source>
</evidence>
<protein>
    <submittedName>
        <fullName evidence="13">RB-associated KRAB zinc finger protein-like 1</fullName>
    </submittedName>
</protein>
<reference evidence="13" key="1">
    <citation type="journal article" date="2021" name="Sci. Adv.">
        <title>The American lobster genome reveals insights on longevity, neural, and immune adaptations.</title>
        <authorList>
            <person name="Polinski J.M."/>
            <person name="Zimin A.V."/>
            <person name="Clark K.F."/>
            <person name="Kohn A.B."/>
            <person name="Sadowski N."/>
            <person name="Timp W."/>
            <person name="Ptitsyn A."/>
            <person name="Khanna P."/>
            <person name="Romanova D.Y."/>
            <person name="Williams P."/>
            <person name="Greenwood S.J."/>
            <person name="Moroz L.L."/>
            <person name="Walt D.R."/>
            <person name="Bodnar A.G."/>
        </authorList>
    </citation>
    <scope>NUCLEOTIDE SEQUENCE</scope>
    <source>
        <strain evidence="13">GMGI-L3</strain>
    </source>
</reference>
<dbReference type="GO" id="GO:0003677">
    <property type="term" value="F:DNA binding"/>
    <property type="evidence" value="ECO:0007669"/>
    <property type="project" value="UniProtKB-KW"/>
</dbReference>
<evidence type="ECO:0000256" key="5">
    <source>
        <dbReference type="ARBA" id="ARBA00022833"/>
    </source>
</evidence>
<keyword evidence="3" id="KW-0677">Repeat</keyword>
<evidence type="ECO:0000256" key="6">
    <source>
        <dbReference type="ARBA" id="ARBA00023015"/>
    </source>
</evidence>
<dbReference type="PROSITE" id="PS00028">
    <property type="entry name" value="ZINC_FINGER_C2H2_1"/>
    <property type="match status" value="7"/>
</dbReference>
<feature type="domain" description="C2H2-type" evidence="12">
    <location>
        <begin position="273"/>
        <end position="300"/>
    </location>
</feature>
<dbReference type="AlphaFoldDB" id="A0A8J5N355"/>
<comment type="subcellular location">
    <subcellularLocation>
        <location evidence="1">Nucleus</location>
    </subcellularLocation>
</comment>
<proteinExistence type="predicted"/>
<keyword evidence="5" id="KW-0862">Zinc</keyword>
<dbReference type="GO" id="GO:0005634">
    <property type="term" value="C:nucleus"/>
    <property type="evidence" value="ECO:0007669"/>
    <property type="project" value="UniProtKB-SubCell"/>
</dbReference>
<feature type="domain" description="C2H2-type" evidence="12">
    <location>
        <begin position="385"/>
        <end position="410"/>
    </location>
</feature>
<name>A0A8J5N355_HOMAM</name>
<dbReference type="PANTHER" id="PTHR47772">
    <property type="entry name" value="ZINC FINGER PROTEIN 200"/>
    <property type="match status" value="1"/>
</dbReference>
<dbReference type="InterPro" id="IPR050636">
    <property type="entry name" value="C2H2-ZF_domain-containing"/>
</dbReference>
<dbReference type="Pfam" id="PF13894">
    <property type="entry name" value="zf-C2H2_4"/>
    <property type="match status" value="1"/>
</dbReference>
<evidence type="ECO:0000256" key="11">
    <source>
        <dbReference type="SAM" id="MobiDB-lite"/>
    </source>
</evidence>
<feature type="domain" description="C2H2-type" evidence="12">
    <location>
        <begin position="215"/>
        <end position="237"/>
    </location>
</feature>
<evidence type="ECO:0000256" key="3">
    <source>
        <dbReference type="ARBA" id="ARBA00022737"/>
    </source>
</evidence>
<evidence type="ECO:0000259" key="12">
    <source>
        <dbReference type="PROSITE" id="PS50157"/>
    </source>
</evidence>
<evidence type="ECO:0000313" key="14">
    <source>
        <dbReference type="Proteomes" id="UP000747542"/>
    </source>
</evidence>
<feature type="compositionally biased region" description="Polar residues" evidence="11">
    <location>
        <begin position="7"/>
        <end position="20"/>
    </location>
</feature>
<keyword evidence="6" id="KW-0805">Transcription regulation</keyword>
<keyword evidence="8" id="KW-0804">Transcription</keyword>
<evidence type="ECO:0000313" key="13">
    <source>
        <dbReference type="EMBL" id="KAG7172302.1"/>
    </source>
</evidence>
<dbReference type="EMBL" id="JAHLQT010011563">
    <property type="protein sequence ID" value="KAG7172302.1"/>
    <property type="molecule type" value="Genomic_DNA"/>
</dbReference>
<sequence length="410" mass="46822">MDYQVKSIGSGSDTQSSFQPSMCDIQHPAVDQNSEDRATEVCEIVKEDEVSQTSQEDRQEDISDAVEFLSVECDMILEPECDLQTDNHVSYKGGRGKRDKVRTSAAPRGSNTVLPIIYQLPLIAELFRYRDVDVYKRTCKDGPFVKIFNPVSSVSKNAKRSKHRVKRTLNNNVHGLGVVSQEDTGNVSCTELEISFSGEGDANDESQGHVDDPPNKCEICQKQFLDKNALMTHKLTHIIVTGKSYPCTVCEAKFTSKVYLRAHIQRHFCLKSVQCQFCDETFQTNNQYVIHQRVHVDEKPFQCQYCEKAFSNKFQFDNHEKTHAGKGLLKCEYCDATFTQKQALVVHERKHTGEKPFKCEKCGAAFRVRSYLRAHKKCHMDRKPRECPDCGSQFWKSSALKKHRKAEHDM</sequence>
<keyword evidence="9" id="KW-0539">Nucleus</keyword>
<keyword evidence="7" id="KW-0238">DNA-binding</keyword>
<gene>
    <name evidence="13" type="primary">Rbak-L1</name>
    <name evidence="13" type="ORF">Hamer_G009663</name>
</gene>
<feature type="region of interest" description="Disordered" evidence="11">
    <location>
        <begin position="1"/>
        <end position="38"/>
    </location>
</feature>
<evidence type="ECO:0000256" key="2">
    <source>
        <dbReference type="ARBA" id="ARBA00022723"/>
    </source>
</evidence>
<evidence type="ECO:0000256" key="8">
    <source>
        <dbReference type="ARBA" id="ARBA00023163"/>
    </source>
</evidence>
<dbReference type="FunFam" id="3.30.160.60:FF:002343">
    <property type="entry name" value="Zinc finger protein 33A"/>
    <property type="match status" value="1"/>
</dbReference>
<dbReference type="FunFam" id="3.30.160.60:FF:000065">
    <property type="entry name" value="B-cell CLL/lymphoma 6, member B"/>
    <property type="match status" value="1"/>
</dbReference>
<evidence type="ECO:0000256" key="9">
    <source>
        <dbReference type="ARBA" id="ARBA00023242"/>
    </source>
</evidence>
<feature type="domain" description="C2H2-type" evidence="12">
    <location>
        <begin position="357"/>
        <end position="384"/>
    </location>
</feature>
<keyword evidence="14" id="KW-1185">Reference proteome</keyword>
<evidence type="ECO:0000256" key="4">
    <source>
        <dbReference type="ARBA" id="ARBA00022771"/>
    </source>
</evidence>
<evidence type="ECO:0000256" key="7">
    <source>
        <dbReference type="ARBA" id="ARBA00023125"/>
    </source>
</evidence>
<dbReference type="Pfam" id="PF00096">
    <property type="entry name" value="zf-C2H2"/>
    <property type="match status" value="3"/>
</dbReference>
<dbReference type="FunFam" id="3.30.160.60:FF:000176">
    <property type="entry name" value="zinc finger protein 70"/>
    <property type="match status" value="1"/>
</dbReference>
<feature type="domain" description="C2H2-type" evidence="12">
    <location>
        <begin position="329"/>
        <end position="356"/>
    </location>
</feature>
<keyword evidence="4 10" id="KW-0863">Zinc-finger</keyword>
<keyword evidence="2" id="KW-0479">Metal-binding</keyword>
<dbReference type="SMART" id="SM00355">
    <property type="entry name" value="ZnF_C2H2"/>
    <property type="match status" value="7"/>
</dbReference>
<organism evidence="13 14">
    <name type="scientific">Homarus americanus</name>
    <name type="common">American lobster</name>
    <dbReference type="NCBI Taxonomy" id="6706"/>
    <lineage>
        <taxon>Eukaryota</taxon>
        <taxon>Metazoa</taxon>
        <taxon>Ecdysozoa</taxon>
        <taxon>Arthropoda</taxon>
        <taxon>Crustacea</taxon>
        <taxon>Multicrustacea</taxon>
        <taxon>Malacostraca</taxon>
        <taxon>Eumalacostraca</taxon>
        <taxon>Eucarida</taxon>
        <taxon>Decapoda</taxon>
        <taxon>Pleocyemata</taxon>
        <taxon>Astacidea</taxon>
        <taxon>Nephropoidea</taxon>
        <taxon>Nephropidae</taxon>
        <taxon>Homarus</taxon>
    </lineage>
</organism>
<dbReference type="Proteomes" id="UP000747542">
    <property type="component" value="Unassembled WGS sequence"/>
</dbReference>
<dbReference type="OrthoDB" id="6077919at2759"/>
<feature type="domain" description="C2H2-type" evidence="12">
    <location>
        <begin position="245"/>
        <end position="272"/>
    </location>
</feature>